<sequence length="215" mass="23656">MNGNKCDDCATGKITKDDKCDTSTNACGNKCATCEEVIGNPTAKCTKCATTTDYINLDETCAKTCKTGKVNKDTKKCEECTISGCEICETVGTIEQCTNCKNKYIAADKLLCVDLCTTGKPVETPIKKCDLCVTANCDVCDKDDNCTKCNTKFNLVSDTLKCVDICPEGYMTDKTNKNVLNVPLKVVQLVKRQMNALPVWQNTSWRKEYVTEHMP</sequence>
<dbReference type="InterPro" id="IPR009030">
    <property type="entry name" value="Growth_fac_rcpt_cys_sf"/>
</dbReference>
<dbReference type="Gene3D" id="2.10.220.10">
    <property type="entry name" value="Hormone Receptor, Insulin-like Growth Factor Receptor 1, Chain A, domain 2"/>
    <property type="match status" value="2"/>
</dbReference>
<dbReference type="KEGG" id="eiv:EIN_532510"/>
<dbReference type="RefSeq" id="XP_004255502.1">
    <property type="nucleotide sequence ID" value="XM_004255454.1"/>
</dbReference>
<dbReference type="EMBL" id="KB206706">
    <property type="protein sequence ID" value="ELP88731.1"/>
    <property type="molecule type" value="Genomic_DNA"/>
</dbReference>
<proteinExistence type="predicted"/>
<dbReference type="SUPFAM" id="SSF57184">
    <property type="entry name" value="Growth factor receptor domain"/>
    <property type="match status" value="1"/>
</dbReference>
<dbReference type="VEuPathDB" id="AmoebaDB:EIN_532510"/>
<dbReference type="Proteomes" id="UP000014680">
    <property type="component" value="Unassembled WGS sequence"/>
</dbReference>
<evidence type="ECO:0000313" key="1">
    <source>
        <dbReference type="EMBL" id="ELP88731.1"/>
    </source>
</evidence>
<dbReference type="AlphaFoldDB" id="L7FNQ7"/>
<reference evidence="1 2" key="1">
    <citation type="submission" date="2012-10" db="EMBL/GenBank/DDBJ databases">
        <authorList>
            <person name="Zafar N."/>
            <person name="Inman J."/>
            <person name="Hall N."/>
            <person name="Lorenzi H."/>
            <person name="Caler E."/>
        </authorList>
    </citation>
    <scope>NUCLEOTIDE SEQUENCE [LARGE SCALE GENOMIC DNA]</scope>
    <source>
        <strain evidence="1 2">IP1</strain>
    </source>
</reference>
<evidence type="ECO:0000313" key="2">
    <source>
        <dbReference type="Proteomes" id="UP000014680"/>
    </source>
</evidence>
<organism evidence="1 2">
    <name type="scientific">Entamoeba invadens IP1</name>
    <dbReference type="NCBI Taxonomy" id="370355"/>
    <lineage>
        <taxon>Eukaryota</taxon>
        <taxon>Amoebozoa</taxon>
        <taxon>Evosea</taxon>
        <taxon>Archamoebae</taxon>
        <taxon>Mastigamoebida</taxon>
        <taxon>Entamoebidae</taxon>
        <taxon>Entamoeba</taxon>
    </lineage>
</organism>
<gene>
    <name evidence="1" type="ORF">EIN_532510</name>
</gene>
<keyword evidence="2" id="KW-1185">Reference proteome</keyword>
<dbReference type="GeneID" id="14887713"/>
<accession>L7FNQ7</accession>
<dbReference type="InterPro" id="IPR006212">
    <property type="entry name" value="Furin_repeat"/>
</dbReference>
<evidence type="ECO:0008006" key="3">
    <source>
        <dbReference type="Google" id="ProtNLM"/>
    </source>
</evidence>
<name>L7FNQ7_ENTIV</name>
<protein>
    <recommendedName>
        <fullName evidence="3">Furin repeat-containing protein</fullName>
    </recommendedName>
</protein>
<dbReference type="SMART" id="SM00261">
    <property type="entry name" value="FU"/>
    <property type="match status" value="2"/>
</dbReference>